<dbReference type="InterPro" id="IPR002213">
    <property type="entry name" value="UDP_glucos_trans"/>
</dbReference>
<dbReference type="STRING" id="429701.A0A2G9HB50"/>
<comment type="similarity">
    <text evidence="1 3">Belongs to the UDP-glycosyltransferase family.</text>
</comment>
<dbReference type="Proteomes" id="UP000231279">
    <property type="component" value="Unassembled WGS sequence"/>
</dbReference>
<dbReference type="PANTHER" id="PTHR48047">
    <property type="entry name" value="GLYCOSYLTRANSFERASE"/>
    <property type="match status" value="1"/>
</dbReference>
<dbReference type="CDD" id="cd03784">
    <property type="entry name" value="GT1_Gtf-like"/>
    <property type="match status" value="1"/>
</dbReference>
<dbReference type="OrthoDB" id="5835829at2759"/>
<dbReference type="InterPro" id="IPR035595">
    <property type="entry name" value="UDP_glycos_trans_CS"/>
</dbReference>
<organism evidence="6 7">
    <name type="scientific">Handroanthus impetiginosus</name>
    <dbReference type="NCBI Taxonomy" id="429701"/>
    <lineage>
        <taxon>Eukaryota</taxon>
        <taxon>Viridiplantae</taxon>
        <taxon>Streptophyta</taxon>
        <taxon>Embryophyta</taxon>
        <taxon>Tracheophyta</taxon>
        <taxon>Spermatophyta</taxon>
        <taxon>Magnoliopsida</taxon>
        <taxon>eudicotyledons</taxon>
        <taxon>Gunneridae</taxon>
        <taxon>Pentapetalae</taxon>
        <taxon>asterids</taxon>
        <taxon>lamiids</taxon>
        <taxon>Lamiales</taxon>
        <taxon>Bignoniaceae</taxon>
        <taxon>Crescentiina</taxon>
        <taxon>Tabebuia alliance</taxon>
        <taxon>Handroanthus</taxon>
    </lineage>
</organism>
<evidence type="ECO:0000256" key="4">
    <source>
        <dbReference type="RuleBase" id="RU362057"/>
    </source>
</evidence>
<evidence type="ECO:0000313" key="7">
    <source>
        <dbReference type="Proteomes" id="UP000231279"/>
    </source>
</evidence>
<sequence>MASKLHHLHFLLIPLLSQSHIIPLTDFGKLLAKRGVKVSIITTPLNAIRYRATIHRAIESGLRIQLIALEFPSQEAGLPPGCENMDLLTSMDLASDFFRACEMLKAPLENMILGLDPKPSCIISTNALPWTQQVADRFKIPRYIFETISCFTLFCSKKLSEAQIQDLESFLVPNIPHKIEFKKAQLPENMRKTPKDFEKVIDQIKKSQLSARGSLVSSFEEMEHWYVEALRRERDNVWCIGPVSLCNEKIGEKSDRGNNNSIDENYCISWLDSKEPKSVIYACFGSLCRVSAAQIKEIGLGLEASCFPFVWVIRGLDCSDEVEKWLFEEKFEERIEGRGLIVRGWAPQVLILSHQSVGGFLMHCGWNSTLEGVCAGVPMVTWPMFAEQFYNEKFIVNVLGIGVRIGAEGCVKFGGAEEQSQGLVKWDRVKRSIEVVMDGDEEGKERRRRVEKLAKMAKEALEQGGSSYLNVTLLIQDVTQHVINSY</sequence>
<dbReference type="FunFam" id="3.40.50.2000:FF:000047">
    <property type="entry name" value="Glycosyltransferase"/>
    <property type="match status" value="1"/>
</dbReference>
<keyword evidence="2 3" id="KW-0808">Transferase</keyword>
<dbReference type="EC" id="2.4.1.-" evidence="4"/>
<reference evidence="7" key="1">
    <citation type="journal article" date="2018" name="Gigascience">
        <title>Genome assembly of the Pink Ipe (Handroanthus impetiginosus, Bignoniaceae), a highly valued, ecologically keystone Neotropical timber forest tree.</title>
        <authorList>
            <person name="Silva-Junior O.B."/>
            <person name="Grattapaglia D."/>
            <person name="Novaes E."/>
            <person name="Collevatti R.G."/>
        </authorList>
    </citation>
    <scope>NUCLEOTIDE SEQUENCE [LARGE SCALE GENOMIC DNA]</scope>
    <source>
        <strain evidence="7">cv. UFG-1</strain>
    </source>
</reference>
<evidence type="ECO:0000256" key="3">
    <source>
        <dbReference type="RuleBase" id="RU003718"/>
    </source>
</evidence>
<evidence type="ECO:0000256" key="1">
    <source>
        <dbReference type="ARBA" id="ARBA00009995"/>
    </source>
</evidence>
<feature type="chain" id="PRO_5013594071" description="Glycosyltransferase" evidence="5">
    <location>
        <begin position="20"/>
        <end position="486"/>
    </location>
</feature>
<dbReference type="EMBL" id="NKXS01002226">
    <property type="protein sequence ID" value="PIN14744.1"/>
    <property type="molecule type" value="Genomic_DNA"/>
</dbReference>
<keyword evidence="3 6" id="KW-0328">Glycosyltransferase</keyword>
<dbReference type="PANTHER" id="PTHR48047:SF182">
    <property type="entry name" value="GLYCOSYLTRANSFERASE"/>
    <property type="match status" value="1"/>
</dbReference>
<feature type="signal peptide" evidence="5">
    <location>
        <begin position="1"/>
        <end position="19"/>
    </location>
</feature>
<name>A0A2G9HB50_9LAMI</name>
<dbReference type="AlphaFoldDB" id="A0A2G9HB50"/>
<dbReference type="PROSITE" id="PS00375">
    <property type="entry name" value="UDPGT"/>
    <property type="match status" value="1"/>
</dbReference>
<keyword evidence="5" id="KW-0732">Signal</keyword>
<dbReference type="Gene3D" id="3.40.50.2000">
    <property type="entry name" value="Glycogen Phosphorylase B"/>
    <property type="match status" value="2"/>
</dbReference>
<keyword evidence="7" id="KW-1185">Reference proteome</keyword>
<dbReference type="Pfam" id="PF00201">
    <property type="entry name" value="UDPGT"/>
    <property type="match status" value="1"/>
</dbReference>
<accession>A0A2G9HB50</accession>
<evidence type="ECO:0000313" key="6">
    <source>
        <dbReference type="EMBL" id="PIN14744.1"/>
    </source>
</evidence>
<dbReference type="SUPFAM" id="SSF53756">
    <property type="entry name" value="UDP-Glycosyltransferase/glycogen phosphorylase"/>
    <property type="match status" value="1"/>
</dbReference>
<comment type="caution">
    <text evidence="6">The sequence shown here is derived from an EMBL/GenBank/DDBJ whole genome shotgun (WGS) entry which is preliminary data.</text>
</comment>
<evidence type="ECO:0000256" key="5">
    <source>
        <dbReference type="SAM" id="SignalP"/>
    </source>
</evidence>
<gene>
    <name evidence="6" type="ORF">CDL12_12627</name>
</gene>
<dbReference type="GO" id="GO:0035251">
    <property type="term" value="F:UDP-glucosyltransferase activity"/>
    <property type="evidence" value="ECO:0007669"/>
    <property type="project" value="TreeGrafter"/>
</dbReference>
<proteinExistence type="inferred from homology"/>
<protein>
    <recommendedName>
        <fullName evidence="4">Glycosyltransferase</fullName>
        <ecNumber evidence="4">2.4.1.-</ecNumber>
    </recommendedName>
</protein>
<evidence type="ECO:0000256" key="2">
    <source>
        <dbReference type="ARBA" id="ARBA00022679"/>
    </source>
</evidence>